<dbReference type="SUPFAM" id="SSF52833">
    <property type="entry name" value="Thioredoxin-like"/>
    <property type="match status" value="1"/>
</dbReference>
<proteinExistence type="inferred from homology"/>
<dbReference type="Proteomes" id="UP001596013">
    <property type="component" value="Unassembled WGS sequence"/>
</dbReference>
<reference evidence="6" key="1">
    <citation type="journal article" date="2019" name="Int. J. Syst. Evol. Microbiol.">
        <title>The Global Catalogue of Microorganisms (GCM) 10K type strain sequencing project: providing services to taxonomists for standard genome sequencing and annotation.</title>
        <authorList>
            <consortium name="The Broad Institute Genomics Platform"/>
            <consortium name="The Broad Institute Genome Sequencing Center for Infectious Disease"/>
            <person name="Wu L."/>
            <person name="Ma J."/>
        </authorList>
    </citation>
    <scope>NUCLEOTIDE SEQUENCE [LARGE SCALE GENOMIC DNA]</scope>
    <source>
        <strain evidence="6">JCM 17130</strain>
    </source>
</reference>
<dbReference type="Gene3D" id="3.40.30.10">
    <property type="entry name" value="Glutaredoxin"/>
    <property type="match status" value="1"/>
</dbReference>
<dbReference type="PANTHER" id="PTHR30041">
    <property type="entry name" value="ARSENATE REDUCTASE"/>
    <property type="match status" value="1"/>
</dbReference>
<dbReference type="InterPro" id="IPR036249">
    <property type="entry name" value="Thioredoxin-like_sf"/>
</dbReference>
<keyword evidence="6" id="KW-1185">Reference proteome</keyword>
<dbReference type="RefSeq" id="WP_377306079.1">
    <property type="nucleotide sequence ID" value="NZ_JBHSMK010000009.1"/>
</dbReference>
<comment type="similarity">
    <text evidence="1 3 4">Belongs to the ArsC family.</text>
</comment>
<dbReference type="GO" id="GO:0008794">
    <property type="term" value="F:arsenate reductase (glutaredoxin) activity"/>
    <property type="evidence" value="ECO:0007669"/>
    <property type="project" value="UniProtKB-EC"/>
</dbReference>
<organism evidence="5 6">
    <name type="scientific">Rhodanobacter umsongensis</name>
    <dbReference type="NCBI Taxonomy" id="633153"/>
    <lineage>
        <taxon>Bacteria</taxon>
        <taxon>Pseudomonadati</taxon>
        <taxon>Pseudomonadota</taxon>
        <taxon>Gammaproteobacteria</taxon>
        <taxon>Lysobacterales</taxon>
        <taxon>Rhodanobacteraceae</taxon>
        <taxon>Rhodanobacter</taxon>
    </lineage>
</organism>
<dbReference type="CDD" id="cd03034">
    <property type="entry name" value="ArsC_ArsC"/>
    <property type="match status" value="1"/>
</dbReference>
<dbReference type="InterPro" id="IPR006660">
    <property type="entry name" value="Arsenate_reductase-like"/>
</dbReference>
<keyword evidence="2 4" id="KW-0560">Oxidoreductase</keyword>
<dbReference type="EMBL" id="JBHSMK010000009">
    <property type="protein sequence ID" value="MFC5437533.1"/>
    <property type="molecule type" value="Genomic_DNA"/>
</dbReference>
<comment type="catalytic activity">
    <reaction evidence="4">
        <text>[glutaredoxin]-dithiol + arsenate + glutathione + H(+) = glutathionyl-S-S-[glutaredoxin] + arsenite + H2O</text>
        <dbReference type="Rhea" id="RHEA:22016"/>
        <dbReference type="Rhea" id="RHEA-COMP:10729"/>
        <dbReference type="Rhea" id="RHEA-COMP:17668"/>
        <dbReference type="ChEBI" id="CHEBI:15377"/>
        <dbReference type="ChEBI" id="CHEBI:15378"/>
        <dbReference type="ChEBI" id="CHEBI:29242"/>
        <dbReference type="ChEBI" id="CHEBI:29950"/>
        <dbReference type="ChEBI" id="CHEBI:48597"/>
        <dbReference type="ChEBI" id="CHEBI:57925"/>
        <dbReference type="ChEBI" id="CHEBI:146199"/>
        <dbReference type="EC" id="1.20.4.1"/>
    </reaction>
</comment>
<sequence>MVRIYHNSRCSKSRATLALLEDHGGTIEVINYLDTPPSAAELVVLLKQLGMTARELVRAGEAEYQSLGLDDPALGDAALIAAMVAHPKLIERPIVVANGKAALGRPPEAVLAILRSPQGAA</sequence>
<evidence type="ECO:0000313" key="6">
    <source>
        <dbReference type="Proteomes" id="UP001596013"/>
    </source>
</evidence>
<comment type="caution">
    <text evidence="5">The sequence shown here is derived from an EMBL/GenBank/DDBJ whole genome shotgun (WGS) entry which is preliminary data.</text>
</comment>
<dbReference type="PROSITE" id="PS51353">
    <property type="entry name" value="ARSC"/>
    <property type="match status" value="1"/>
</dbReference>
<protein>
    <recommendedName>
        <fullName evidence="4">Arsenate reductase</fullName>
        <ecNumber evidence="4">1.20.4.1</ecNumber>
    </recommendedName>
</protein>
<dbReference type="InterPro" id="IPR006659">
    <property type="entry name" value="Arsenate_reductase"/>
</dbReference>
<accession>A0ABW0JNP4</accession>
<dbReference type="PANTHER" id="PTHR30041:SF4">
    <property type="entry name" value="ARSENATE REDUCTASE"/>
    <property type="match status" value="1"/>
</dbReference>
<evidence type="ECO:0000256" key="4">
    <source>
        <dbReference type="RuleBase" id="RU362029"/>
    </source>
</evidence>
<evidence type="ECO:0000256" key="1">
    <source>
        <dbReference type="ARBA" id="ARBA00007198"/>
    </source>
</evidence>
<evidence type="ECO:0000256" key="2">
    <source>
        <dbReference type="ARBA" id="ARBA00023002"/>
    </source>
</evidence>
<dbReference type="EC" id="1.20.4.1" evidence="4"/>
<dbReference type="Pfam" id="PF03960">
    <property type="entry name" value="ArsC"/>
    <property type="match status" value="1"/>
</dbReference>
<gene>
    <name evidence="5" type="primary">arsC</name>
    <name evidence="5" type="ORF">ACFPME_13290</name>
</gene>
<name>A0ABW0JNP4_9GAMM</name>
<evidence type="ECO:0000256" key="3">
    <source>
        <dbReference type="PROSITE-ProRule" id="PRU01282"/>
    </source>
</evidence>
<evidence type="ECO:0000313" key="5">
    <source>
        <dbReference type="EMBL" id="MFC5437533.1"/>
    </source>
</evidence>
<dbReference type="NCBIfam" id="TIGR00014">
    <property type="entry name" value="arsC"/>
    <property type="match status" value="1"/>
</dbReference>